<dbReference type="PANTHER" id="PTHR43447">
    <property type="entry name" value="ALPHA-AMYLASE"/>
    <property type="match status" value="1"/>
</dbReference>
<dbReference type="GeneID" id="66080322"/>
<evidence type="ECO:0000313" key="3">
    <source>
        <dbReference type="EMBL" id="KAG7089580.1"/>
    </source>
</evidence>
<comment type="similarity">
    <text evidence="1">Belongs to the glycosyl hydrolase 13 family.</text>
</comment>
<protein>
    <recommendedName>
        <fullName evidence="2">Glycosyl hydrolase family 13 catalytic domain-containing protein</fullName>
    </recommendedName>
</protein>
<feature type="domain" description="Glycosyl hydrolase family 13 catalytic" evidence="2">
    <location>
        <begin position="34"/>
        <end position="312"/>
    </location>
</feature>
<sequence length="312" mass="35283">MFDLYHKLKSWTFPASPPALASMKLGPDGNEDNPSMIQFFTWDSKMDDGTSWWRHLENEIPELARAGITQVWIPPPTKAMEQDGRGYDAYDLWDLGEFDQKEQIGTRWGTKAELLRTSTVGKKHGVDILIDAVLNHKMGGDRKEAFTAVPVNPNNRLKAIGKPREIEVFTVISCANSHVCISSRQGWTAFDFPGRGDEQTALEPGTFLWCVGRRLHALGSQNAVGEGHNGWSKNVDQELGNYDYLLGIDINHQNPEVREDLLRWGHWVIETTGATGFRLDAIKHIDWVFLLDFLRSTKKATDPRLFVVCEFG</sequence>
<comment type="caution">
    <text evidence="3">The sequence shown here is derived from an EMBL/GenBank/DDBJ whole genome shotgun (WGS) entry which is preliminary data.</text>
</comment>
<evidence type="ECO:0000313" key="4">
    <source>
        <dbReference type="Proteomes" id="UP001049176"/>
    </source>
</evidence>
<dbReference type="Proteomes" id="UP001049176">
    <property type="component" value="Chromosome 7"/>
</dbReference>
<dbReference type="GO" id="GO:0005975">
    <property type="term" value="P:carbohydrate metabolic process"/>
    <property type="evidence" value="ECO:0007669"/>
    <property type="project" value="InterPro"/>
</dbReference>
<dbReference type="AlphaFoldDB" id="A0A9P7RTU9"/>
<dbReference type="Gene3D" id="3.20.20.80">
    <property type="entry name" value="Glycosidases"/>
    <property type="match status" value="2"/>
</dbReference>
<dbReference type="InterPro" id="IPR006047">
    <property type="entry name" value="GH13_cat_dom"/>
</dbReference>
<proteinExistence type="inferred from homology"/>
<dbReference type="OrthoDB" id="550577at2759"/>
<dbReference type="SUPFAM" id="SSF51445">
    <property type="entry name" value="(Trans)glycosidases"/>
    <property type="match status" value="1"/>
</dbReference>
<dbReference type="InterPro" id="IPR017853">
    <property type="entry name" value="GH"/>
</dbReference>
<organism evidence="3 4">
    <name type="scientific">Marasmius oreades</name>
    <name type="common">fairy-ring Marasmius</name>
    <dbReference type="NCBI Taxonomy" id="181124"/>
    <lineage>
        <taxon>Eukaryota</taxon>
        <taxon>Fungi</taxon>
        <taxon>Dikarya</taxon>
        <taxon>Basidiomycota</taxon>
        <taxon>Agaricomycotina</taxon>
        <taxon>Agaricomycetes</taxon>
        <taxon>Agaricomycetidae</taxon>
        <taxon>Agaricales</taxon>
        <taxon>Marasmiineae</taxon>
        <taxon>Marasmiaceae</taxon>
        <taxon>Marasmius</taxon>
    </lineage>
</organism>
<evidence type="ECO:0000259" key="2">
    <source>
        <dbReference type="SMART" id="SM00642"/>
    </source>
</evidence>
<dbReference type="EMBL" id="CM032187">
    <property type="protein sequence ID" value="KAG7089580.1"/>
    <property type="molecule type" value="Genomic_DNA"/>
</dbReference>
<dbReference type="SMART" id="SM00642">
    <property type="entry name" value="Aamy"/>
    <property type="match status" value="1"/>
</dbReference>
<name>A0A9P7RTU9_9AGAR</name>
<keyword evidence="4" id="KW-1185">Reference proteome</keyword>
<accession>A0A9P7RTU9</accession>
<dbReference type="RefSeq" id="XP_043006050.1">
    <property type="nucleotide sequence ID" value="XM_043156265.1"/>
</dbReference>
<evidence type="ECO:0000256" key="1">
    <source>
        <dbReference type="ARBA" id="ARBA00008061"/>
    </source>
</evidence>
<dbReference type="KEGG" id="more:E1B28_011247"/>
<reference evidence="3" key="1">
    <citation type="journal article" date="2021" name="Genome Biol. Evol.">
        <title>The assembled and annotated genome of the fairy-ring fungus Marasmius oreades.</title>
        <authorList>
            <person name="Hiltunen M."/>
            <person name="Ament-Velasquez S.L."/>
            <person name="Johannesson H."/>
        </authorList>
    </citation>
    <scope>NUCLEOTIDE SEQUENCE</scope>
    <source>
        <strain evidence="3">03SP1</strain>
    </source>
</reference>
<gene>
    <name evidence="3" type="ORF">E1B28_011247</name>
</gene>